<keyword evidence="1" id="KW-0802">TPR repeat</keyword>
<dbReference type="InterPro" id="IPR011990">
    <property type="entry name" value="TPR-like_helical_dom_sf"/>
</dbReference>
<keyword evidence="3" id="KW-0812">Transmembrane</keyword>
<keyword evidence="2" id="KW-0175">Coiled coil</keyword>
<dbReference type="EMBL" id="FQUU01000011">
    <property type="protein sequence ID" value="SHF45831.1"/>
    <property type="molecule type" value="Genomic_DNA"/>
</dbReference>
<dbReference type="InterPro" id="IPR019734">
    <property type="entry name" value="TPR_rpt"/>
</dbReference>
<protein>
    <submittedName>
        <fullName evidence="6">CHAT domain-containing protein</fullName>
    </submittedName>
</protein>
<evidence type="ECO:0000256" key="3">
    <source>
        <dbReference type="SAM" id="Phobius"/>
    </source>
</evidence>
<dbReference type="PANTHER" id="PTHR10098:SF108">
    <property type="entry name" value="TETRATRICOPEPTIDE REPEAT PROTEIN 28"/>
    <property type="match status" value="1"/>
</dbReference>
<keyword evidence="3" id="KW-0472">Membrane</keyword>
<accession>A0A1M5BU06</accession>
<dbReference type="SMART" id="SM00028">
    <property type="entry name" value="TPR"/>
    <property type="match status" value="7"/>
</dbReference>
<evidence type="ECO:0000256" key="1">
    <source>
        <dbReference type="PROSITE-ProRule" id="PRU00339"/>
    </source>
</evidence>
<feature type="repeat" description="TPR" evidence="1">
    <location>
        <begin position="167"/>
        <end position="200"/>
    </location>
</feature>
<keyword evidence="7" id="KW-1185">Reference proteome</keyword>
<feature type="domain" description="CHAT" evidence="5">
    <location>
        <begin position="619"/>
        <end position="883"/>
    </location>
</feature>
<feature type="transmembrane region" description="Helical" evidence="3">
    <location>
        <begin position="891"/>
        <end position="911"/>
    </location>
</feature>
<dbReference type="OrthoDB" id="9771112at2"/>
<dbReference type="PANTHER" id="PTHR10098">
    <property type="entry name" value="RAPSYN-RELATED"/>
    <property type="match status" value="1"/>
</dbReference>
<feature type="coiled-coil region" evidence="2">
    <location>
        <begin position="493"/>
        <end position="543"/>
    </location>
</feature>
<reference evidence="6 7" key="1">
    <citation type="submission" date="2016-11" db="EMBL/GenBank/DDBJ databases">
        <authorList>
            <person name="Jaros S."/>
            <person name="Januszkiewicz K."/>
            <person name="Wedrychowicz H."/>
        </authorList>
    </citation>
    <scope>NUCLEOTIDE SEQUENCE [LARGE SCALE GENOMIC DNA]</scope>
    <source>
        <strain evidence="6 7">DSM 18119</strain>
    </source>
</reference>
<feature type="chain" id="PRO_5012296351" evidence="4">
    <location>
        <begin position="24"/>
        <end position="922"/>
    </location>
</feature>
<evidence type="ECO:0000256" key="2">
    <source>
        <dbReference type="SAM" id="Coils"/>
    </source>
</evidence>
<dbReference type="SUPFAM" id="SSF48452">
    <property type="entry name" value="TPR-like"/>
    <property type="match status" value="2"/>
</dbReference>
<dbReference type="RefSeq" id="WP_072835842.1">
    <property type="nucleotide sequence ID" value="NZ_FQUU01000011.1"/>
</dbReference>
<dbReference type="Gene3D" id="1.25.40.10">
    <property type="entry name" value="Tetratricopeptide repeat domain"/>
    <property type="match status" value="2"/>
</dbReference>
<proteinExistence type="predicted"/>
<evidence type="ECO:0000313" key="6">
    <source>
        <dbReference type="EMBL" id="SHF45831.1"/>
    </source>
</evidence>
<dbReference type="InterPro" id="IPR024983">
    <property type="entry name" value="CHAT_dom"/>
</dbReference>
<evidence type="ECO:0000259" key="5">
    <source>
        <dbReference type="Pfam" id="PF12770"/>
    </source>
</evidence>
<sequence length="922" mass="105591">MKFVYCLLSCVFLFLLLHCFSQAGNLPPSILAQYQKANRYYNEALQYSADDKKEARLNQLALQEFLSLLFHIRKKKSTADTVEFFSCLKIGELESYFDSTENALKYYNQALGMQSGLPFLPDSFFFKSYLFAGLIYYQQSQADSAASYFKKAEAIHDQYPQQLLESERLYNLLGAIYYESGNYYQAKNYFLKAAEALSKSHSFYKGLYVNYQINLATVLFKLEEYDTASKIYQQLLPYHIYQNEIYNNIGLIHLYTHQPQKAIEYFSKVQYSNFLQLGLLNDMARACLDLKNYPAAMNYLRRAIDQNGVYYKNNRNKHLGRSYQLMGDLHKESGKYPEALSYYQQACNQLYPSFRDTSIHALPQQFSGVFSYIDLFQVLVAKAETWHLRYLQSLNLEYAEEELKTYRSAFALVAYVERTYDSDQARLFLGKIKYAIHSRPIEMAYELYTKTRNKKYAEALYQFDQQNKATVLAFNQEFSALAQHSNLPVLKEVQDLKRKITALSIKANQMTDSLDLARTTTTIRNLEIELGKKQEELAKKIHLPVSNVQPVSDQQAKVLDDETAIVSYTLSEDRLTKTVITKDSFTCYQDTLPPVFHQQLQSYIQSLLTPSGTFAMGTSKALYTYLIKGIDSKVKHLVFIPDNELCYLPFESLIDQQGKYLIENHSIQYQYSTNLLKRSGAAFSHHQTLSFVPFASRAGQAFGRLPNSLSEVSGLRGEKFIDTAATKENFIRHLQDHRVVHLATHAVVNNRENNFSYIVFSGADSTQSRLYAGEIYNLPLKNTDLVILSACETGAGNFIKGEGVMSLSRAFSYAGCSNIITTLWKADDYSTAYLSNKVHGYLDEGLSIDKALQQAKLDYLADKKINPRLKTPYYWSHLVFVGDVAESRSFAWNWVIIAIAIGLFILLILAIKRSRAGGSRFS</sequence>
<evidence type="ECO:0000313" key="7">
    <source>
        <dbReference type="Proteomes" id="UP000184048"/>
    </source>
</evidence>
<gene>
    <name evidence="6" type="ORF">SAMN02745131_02673</name>
</gene>
<dbReference type="PROSITE" id="PS50005">
    <property type="entry name" value="TPR"/>
    <property type="match status" value="1"/>
</dbReference>
<feature type="signal peptide" evidence="4">
    <location>
        <begin position="1"/>
        <end position="23"/>
    </location>
</feature>
<name>A0A1M5BU06_9BACT</name>
<keyword evidence="3" id="KW-1133">Transmembrane helix</keyword>
<dbReference type="Pfam" id="PF13424">
    <property type="entry name" value="TPR_12"/>
    <property type="match status" value="1"/>
</dbReference>
<dbReference type="Pfam" id="PF13181">
    <property type="entry name" value="TPR_8"/>
    <property type="match status" value="2"/>
</dbReference>
<dbReference type="AlphaFoldDB" id="A0A1M5BU06"/>
<keyword evidence="4" id="KW-0732">Signal</keyword>
<evidence type="ECO:0000256" key="4">
    <source>
        <dbReference type="SAM" id="SignalP"/>
    </source>
</evidence>
<dbReference type="Proteomes" id="UP000184048">
    <property type="component" value="Unassembled WGS sequence"/>
</dbReference>
<dbReference type="Pfam" id="PF12770">
    <property type="entry name" value="CHAT"/>
    <property type="match status" value="1"/>
</dbReference>
<dbReference type="STRING" id="1121884.SAMN02745131_02673"/>
<organism evidence="6 7">
    <name type="scientific">Flavisolibacter ginsengisoli DSM 18119</name>
    <dbReference type="NCBI Taxonomy" id="1121884"/>
    <lineage>
        <taxon>Bacteria</taxon>
        <taxon>Pseudomonadati</taxon>
        <taxon>Bacteroidota</taxon>
        <taxon>Chitinophagia</taxon>
        <taxon>Chitinophagales</taxon>
        <taxon>Chitinophagaceae</taxon>
        <taxon>Flavisolibacter</taxon>
    </lineage>
</organism>